<dbReference type="AlphaFoldDB" id="A0A4Q7MIR4"/>
<keyword evidence="1" id="KW-1133">Transmembrane helix</keyword>
<name>A0A4Q7MIR4_9MICO</name>
<dbReference type="OrthoDB" id="3729710at2"/>
<reference evidence="2 3" key="1">
    <citation type="submission" date="2019-02" db="EMBL/GenBank/DDBJ databases">
        <title>Genomic Encyclopedia of Type Strains, Phase IV (KMG-IV): sequencing the most valuable type-strain genomes for metagenomic binning, comparative biology and taxonomic classification.</title>
        <authorList>
            <person name="Goeker M."/>
        </authorList>
    </citation>
    <scope>NUCLEOTIDE SEQUENCE [LARGE SCALE GENOMIC DNA]</scope>
    <source>
        <strain evidence="2 3">DSM 43045</strain>
    </source>
</reference>
<comment type="caution">
    <text evidence="2">The sequence shown here is derived from an EMBL/GenBank/DDBJ whole genome shotgun (WGS) entry which is preliminary data.</text>
</comment>
<accession>A0A4Q7MIR4</accession>
<evidence type="ECO:0000313" key="3">
    <source>
        <dbReference type="Proteomes" id="UP000293289"/>
    </source>
</evidence>
<feature type="transmembrane region" description="Helical" evidence="1">
    <location>
        <begin position="12"/>
        <end position="35"/>
    </location>
</feature>
<evidence type="ECO:0000256" key="1">
    <source>
        <dbReference type="SAM" id="Phobius"/>
    </source>
</evidence>
<feature type="transmembrane region" description="Helical" evidence="1">
    <location>
        <begin position="88"/>
        <end position="108"/>
    </location>
</feature>
<dbReference type="Proteomes" id="UP000293289">
    <property type="component" value="Unassembled WGS sequence"/>
</dbReference>
<gene>
    <name evidence="2" type="ORF">EV187_2133</name>
</gene>
<evidence type="ECO:0000313" key="2">
    <source>
        <dbReference type="EMBL" id="RZS66409.1"/>
    </source>
</evidence>
<keyword evidence="1" id="KW-0472">Membrane</keyword>
<keyword evidence="1" id="KW-0812">Transmembrane</keyword>
<feature type="transmembrane region" description="Helical" evidence="1">
    <location>
        <begin position="47"/>
        <end position="68"/>
    </location>
</feature>
<organism evidence="2 3">
    <name type="scientific">Agromyces ramosus</name>
    <dbReference type="NCBI Taxonomy" id="33879"/>
    <lineage>
        <taxon>Bacteria</taxon>
        <taxon>Bacillati</taxon>
        <taxon>Actinomycetota</taxon>
        <taxon>Actinomycetes</taxon>
        <taxon>Micrococcales</taxon>
        <taxon>Microbacteriaceae</taxon>
        <taxon>Agromyces</taxon>
    </lineage>
</organism>
<dbReference type="RefSeq" id="WP_130353003.1">
    <property type="nucleotide sequence ID" value="NZ_SGWY01000002.1"/>
</dbReference>
<keyword evidence="3" id="KW-1185">Reference proteome</keyword>
<feature type="transmembrane region" description="Helical" evidence="1">
    <location>
        <begin position="114"/>
        <end position="135"/>
    </location>
</feature>
<protein>
    <submittedName>
        <fullName evidence="2">Uncharacterized protein</fullName>
    </submittedName>
</protein>
<sequence length="165" mass="18360">MTAELELDLRRKYVNLGVGELVATLVFTLIAAAVVAPRLEHRSDAAALWSALIPLLVILVQAGVYWLAARGWVERRPMPPGFAATYRAFRVIDVVLLVAGLVGLVIWWPSSIAAALGLSAVWLFGVLEYVNYFVVRLSYPIGRWFTTVGQWRTPRLIQDLRSAAR</sequence>
<proteinExistence type="predicted"/>
<dbReference type="EMBL" id="SGWY01000002">
    <property type="protein sequence ID" value="RZS66409.1"/>
    <property type="molecule type" value="Genomic_DNA"/>
</dbReference>